<evidence type="ECO:0000313" key="2">
    <source>
        <dbReference type="Proteomes" id="UP000830583"/>
    </source>
</evidence>
<accession>A0ABY4KI60</accession>
<gene>
    <name evidence="1" type="ORF">M0M57_06455</name>
</gene>
<evidence type="ECO:0008006" key="3">
    <source>
        <dbReference type="Google" id="ProtNLM"/>
    </source>
</evidence>
<dbReference type="EMBL" id="CP096205">
    <property type="protein sequence ID" value="UPQ80476.1"/>
    <property type="molecule type" value="Genomic_DNA"/>
</dbReference>
<dbReference type="PROSITE" id="PS51257">
    <property type="entry name" value="PROKAR_LIPOPROTEIN"/>
    <property type="match status" value="1"/>
</dbReference>
<name>A0ABY4KI60_9FLAO</name>
<dbReference type="Proteomes" id="UP000830583">
    <property type="component" value="Chromosome"/>
</dbReference>
<proteinExistence type="predicted"/>
<protein>
    <recommendedName>
        <fullName evidence="3">Lipoprotein</fullName>
    </recommendedName>
</protein>
<keyword evidence="2" id="KW-1185">Reference proteome</keyword>
<dbReference type="RefSeq" id="WP_248436370.1">
    <property type="nucleotide sequence ID" value="NZ_CP096205.1"/>
</dbReference>
<sequence>MKKLLLLFTLATTLSCCNNDDDKPIAEIDKLPLATQTGANTFGCLLDGKAFLPGNYHNSTNCFYQFVDGEYYFSVNANNINQDNYLISVGVGTDAKQIAQNGTYALEGMIPSNAYGTYALEGIPTRTNDIYTGELYITKLDPVNYIVSGTFWFDIVDFQGNVHQIREGRFDMHYTN</sequence>
<organism evidence="1 2">
    <name type="scientific">Flavobacterium azooxidireducens</name>
    <dbReference type="NCBI Taxonomy" id="1871076"/>
    <lineage>
        <taxon>Bacteria</taxon>
        <taxon>Pseudomonadati</taxon>
        <taxon>Bacteroidota</taxon>
        <taxon>Flavobacteriia</taxon>
        <taxon>Flavobacteriales</taxon>
        <taxon>Flavobacteriaceae</taxon>
        <taxon>Flavobacterium</taxon>
    </lineage>
</organism>
<evidence type="ECO:0000313" key="1">
    <source>
        <dbReference type="EMBL" id="UPQ80476.1"/>
    </source>
</evidence>
<reference evidence="1" key="1">
    <citation type="submission" date="2022-04" db="EMBL/GenBank/DDBJ databases">
        <title>Consumption of N2O by Flavobacterium azooxidireducens sp. nov. isolated from Decomposing Leaf Litter of Phragmites australis (Cav.).</title>
        <authorList>
            <person name="Behrendt U."/>
            <person name="Spanner T."/>
            <person name="Augustin J."/>
            <person name="Horn M.A."/>
            <person name="Kolb S."/>
            <person name="Ulrich A."/>
        </authorList>
    </citation>
    <scope>NUCLEOTIDE SEQUENCE</scope>
    <source>
        <strain evidence="1">IGB 4-14</strain>
    </source>
</reference>